<comment type="caution">
    <text evidence="1">The sequence shown here is derived from an EMBL/GenBank/DDBJ whole genome shotgun (WGS) entry which is preliminary data.</text>
</comment>
<keyword evidence="2" id="KW-1185">Reference proteome</keyword>
<organism evidence="1 2">
    <name type="scientific">Leucogyrophana mollusca</name>
    <dbReference type="NCBI Taxonomy" id="85980"/>
    <lineage>
        <taxon>Eukaryota</taxon>
        <taxon>Fungi</taxon>
        <taxon>Dikarya</taxon>
        <taxon>Basidiomycota</taxon>
        <taxon>Agaricomycotina</taxon>
        <taxon>Agaricomycetes</taxon>
        <taxon>Agaricomycetidae</taxon>
        <taxon>Boletales</taxon>
        <taxon>Boletales incertae sedis</taxon>
        <taxon>Leucogyrophana</taxon>
    </lineage>
</organism>
<gene>
    <name evidence="1" type="ORF">BV22DRAFT_1096831</name>
</gene>
<reference evidence="1" key="1">
    <citation type="journal article" date="2021" name="New Phytol.">
        <title>Evolutionary innovations through gain and loss of genes in the ectomycorrhizal Boletales.</title>
        <authorList>
            <person name="Wu G."/>
            <person name="Miyauchi S."/>
            <person name="Morin E."/>
            <person name="Kuo A."/>
            <person name="Drula E."/>
            <person name="Varga T."/>
            <person name="Kohler A."/>
            <person name="Feng B."/>
            <person name="Cao Y."/>
            <person name="Lipzen A."/>
            <person name="Daum C."/>
            <person name="Hundley H."/>
            <person name="Pangilinan J."/>
            <person name="Johnson J."/>
            <person name="Barry K."/>
            <person name="LaButti K."/>
            <person name="Ng V."/>
            <person name="Ahrendt S."/>
            <person name="Min B."/>
            <person name="Choi I.G."/>
            <person name="Park H."/>
            <person name="Plett J.M."/>
            <person name="Magnuson J."/>
            <person name="Spatafora J.W."/>
            <person name="Nagy L.G."/>
            <person name="Henrissat B."/>
            <person name="Grigoriev I.V."/>
            <person name="Yang Z.L."/>
            <person name="Xu J."/>
            <person name="Martin F.M."/>
        </authorList>
    </citation>
    <scope>NUCLEOTIDE SEQUENCE</scope>
    <source>
        <strain evidence="1">KUC20120723A-06</strain>
    </source>
</reference>
<sequence length="617" mass="69585">MALEYSGNHYHFLDRTEEENVSHNPLPQDGANSKKLGLLTYKEVWQEFYRWEPQNCRQIIDALAGSCVVSTETREMFEELLTRTIAHVPDGAGRVISHSSQFEITTDVFEPHPKYEACAPINHSIARSQQLEDTLQFVPYADDSRFPAAHYVAEFEGEGGLAWEEDFDPDLEEIQLETARRLYHNHDISLGDIDRIGILEHLRPYNFNNTGLLWGKSQRDALKWPGALIDQGELPTSYVPMADDLHGRHTSALKSFCPICMQSQCALHPGPHASTYGGGLPKVTGESMRLSEGLPCGDECFRLVTNDTFADTVHWDDTGMETLSTILKIAPDVFPCQLAVLCLKPCREAFVQRCNLFPDHVFLDDEDEGAANSRRGVAQQTFHDSGGKHITRKPAAPCDHKGLCDYHNCSCYRERVHCQQRCRCGPKCERQRPGCSCRPAKHTKKSCCSTKACPCYEASVECHPDVCFSCDARSMKGYCRNNRIQRGDSKALEIKAGRYGLGAFAVEKIRPGDLVGDYVGFLMTQDMVHQHDPERHHNGLNYLFDVRGDNEEVLDAAYAGNATRYLNDAKDEDGTNCDARPMLVNNHHHMALYATERIARGQELFLNYGEKYWLSHT</sequence>
<evidence type="ECO:0000313" key="2">
    <source>
        <dbReference type="Proteomes" id="UP000790709"/>
    </source>
</evidence>
<protein>
    <submittedName>
        <fullName evidence="1">SET domain-containing protein</fullName>
    </submittedName>
</protein>
<dbReference type="EMBL" id="MU266535">
    <property type="protein sequence ID" value="KAH7921255.1"/>
    <property type="molecule type" value="Genomic_DNA"/>
</dbReference>
<evidence type="ECO:0000313" key="1">
    <source>
        <dbReference type="EMBL" id="KAH7921255.1"/>
    </source>
</evidence>
<name>A0ACB8B652_9AGAM</name>
<dbReference type="Proteomes" id="UP000790709">
    <property type="component" value="Unassembled WGS sequence"/>
</dbReference>
<proteinExistence type="predicted"/>
<accession>A0ACB8B652</accession>